<reference evidence="1" key="1">
    <citation type="submission" date="2021-06" db="EMBL/GenBank/DDBJ databases">
        <authorList>
            <person name="Kallberg Y."/>
            <person name="Tangrot J."/>
            <person name="Rosling A."/>
        </authorList>
    </citation>
    <scope>NUCLEOTIDE SEQUENCE</scope>
    <source>
        <strain evidence="1">FL966</strain>
    </source>
</reference>
<evidence type="ECO:0000313" key="2">
    <source>
        <dbReference type="Proteomes" id="UP000789759"/>
    </source>
</evidence>
<dbReference type="EMBL" id="CAJVQA010075936">
    <property type="protein sequence ID" value="CAG8835406.1"/>
    <property type="molecule type" value="Genomic_DNA"/>
</dbReference>
<keyword evidence="2" id="KW-1185">Reference proteome</keyword>
<dbReference type="AlphaFoldDB" id="A0A9N9PDC3"/>
<proteinExistence type="predicted"/>
<accession>A0A9N9PDC3</accession>
<protein>
    <submittedName>
        <fullName evidence="1">6586_t:CDS:1</fullName>
    </submittedName>
</protein>
<sequence length="45" mass="5027">NAAPWAISQEAEDLNAIIALTIGTAVKNSEKKKYPKRCQGQERRQ</sequence>
<organism evidence="1 2">
    <name type="scientific">Cetraspora pellucida</name>
    <dbReference type="NCBI Taxonomy" id="1433469"/>
    <lineage>
        <taxon>Eukaryota</taxon>
        <taxon>Fungi</taxon>
        <taxon>Fungi incertae sedis</taxon>
        <taxon>Mucoromycota</taxon>
        <taxon>Glomeromycotina</taxon>
        <taxon>Glomeromycetes</taxon>
        <taxon>Diversisporales</taxon>
        <taxon>Gigasporaceae</taxon>
        <taxon>Cetraspora</taxon>
    </lineage>
</organism>
<feature type="non-terminal residue" evidence="1">
    <location>
        <position position="45"/>
    </location>
</feature>
<gene>
    <name evidence="1" type="ORF">CPELLU_LOCUS21237</name>
</gene>
<evidence type="ECO:0000313" key="1">
    <source>
        <dbReference type="EMBL" id="CAG8835406.1"/>
    </source>
</evidence>
<dbReference type="Proteomes" id="UP000789759">
    <property type="component" value="Unassembled WGS sequence"/>
</dbReference>
<name>A0A9N9PDC3_9GLOM</name>
<comment type="caution">
    <text evidence="1">The sequence shown here is derived from an EMBL/GenBank/DDBJ whole genome shotgun (WGS) entry which is preliminary data.</text>
</comment>